<organism evidence="17 18">
    <name type="scientific">Phenylobacterium glaciei</name>
    <dbReference type="NCBI Taxonomy" id="2803784"/>
    <lineage>
        <taxon>Bacteria</taxon>
        <taxon>Pseudomonadati</taxon>
        <taxon>Pseudomonadota</taxon>
        <taxon>Alphaproteobacteria</taxon>
        <taxon>Caulobacterales</taxon>
        <taxon>Caulobacteraceae</taxon>
        <taxon>Phenylobacterium</taxon>
    </lineage>
</organism>
<dbReference type="AlphaFoldDB" id="A0A941HX24"/>
<dbReference type="InterPro" id="IPR002606">
    <property type="entry name" value="Riboflavin_kinase_bac"/>
</dbReference>
<dbReference type="RefSeq" id="WP_215343076.1">
    <property type="nucleotide sequence ID" value="NZ_JAGSGD010000002.1"/>
</dbReference>
<evidence type="ECO:0000256" key="2">
    <source>
        <dbReference type="ARBA" id="ARBA00004726"/>
    </source>
</evidence>
<dbReference type="InterPro" id="IPR014729">
    <property type="entry name" value="Rossmann-like_a/b/a_fold"/>
</dbReference>
<keyword evidence="5 15" id="KW-0288">FMN</keyword>
<comment type="similarity">
    <text evidence="15">Belongs to the ribF family.</text>
</comment>
<evidence type="ECO:0000256" key="5">
    <source>
        <dbReference type="ARBA" id="ARBA00022643"/>
    </source>
</evidence>
<evidence type="ECO:0000256" key="14">
    <source>
        <dbReference type="ARBA" id="ARBA00049494"/>
    </source>
</evidence>
<dbReference type="GO" id="GO:0006747">
    <property type="term" value="P:FAD biosynthetic process"/>
    <property type="evidence" value="ECO:0007669"/>
    <property type="project" value="UniProtKB-UniRule"/>
</dbReference>
<dbReference type="PANTHER" id="PTHR22749">
    <property type="entry name" value="RIBOFLAVIN KINASE/FMN ADENYLYLTRANSFERASE"/>
    <property type="match status" value="1"/>
</dbReference>
<comment type="pathway">
    <text evidence="2 15">Cofactor biosynthesis; FAD biosynthesis; FAD from FMN: step 1/1.</text>
</comment>
<comment type="catalytic activity">
    <reaction evidence="13 15">
        <text>riboflavin + ATP = FMN + ADP + H(+)</text>
        <dbReference type="Rhea" id="RHEA:14357"/>
        <dbReference type="ChEBI" id="CHEBI:15378"/>
        <dbReference type="ChEBI" id="CHEBI:30616"/>
        <dbReference type="ChEBI" id="CHEBI:57986"/>
        <dbReference type="ChEBI" id="CHEBI:58210"/>
        <dbReference type="ChEBI" id="CHEBI:456216"/>
        <dbReference type="EC" id="2.7.1.26"/>
    </reaction>
</comment>
<keyword evidence="4 15" id="KW-0285">Flavoprotein</keyword>
<keyword evidence="18" id="KW-1185">Reference proteome</keyword>
<keyword evidence="6 15" id="KW-0808">Transferase</keyword>
<dbReference type="NCBIfam" id="NF004160">
    <property type="entry name" value="PRK05627.1-3"/>
    <property type="match status" value="1"/>
</dbReference>
<evidence type="ECO:0000256" key="13">
    <source>
        <dbReference type="ARBA" id="ARBA00047880"/>
    </source>
</evidence>
<comment type="catalytic activity">
    <reaction evidence="14 15">
        <text>FMN + ATP + H(+) = FAD + diphosphate</text>
        <dbReference type="Rhea" id="RHEA:17237"/>
        <dbReference type="ChEBI" id="CHEBI:15378"/>
        <dbReference type="ChEBI" id="CHEBI:30616"/>
        <dbReference type="ChEBI" id="CHEBI:33019"/>
        <dbReference type="ChEBI" id="CHEBI:57692"/>
        <dbReference type="ChEBI" id="CHEBI:58210"/>
        <dbReference type="EC" id="2.7.7.2"/>
    </reaction>
</comment>
<dbReference type="PANTHER" id="PTHR22749:SF6">
    <property type="entry name" value="RIBOFLAVIN KINASE"/>
    <property type="match status" value="1"/>
</dbReference>
<keyword evidence="8 15" id="KW-0547">Nucleotide-binding</keyword>
<evidence type="ECO:0000256" key="6">
    <source>
        <dbReference type="ARBA" id="ARBA00022679"/>
    </source>
</evidence>
<protein>
    <recommendedName>
        <fullName evidence="15">Riboflavin biosynthesis protein</fullName>
    </recommendedName>
    <domain>
        <recommendedName>
            <fullName evidence="15">Riboflavin kinase</fullName>
            <ecNumber evidence="15">2.7.1.26</ecNumber>
        </recommendedName>
        <alternativeName>
            <fullName evidence="15">Flavokinase</fullName>
        </alternativeName>
    </domain>
    <domain>
        <recommendedName>
            <fullName evidence="15">FMN adenylyltransferase</fullName>
            <ecNumber evidence="15">2.7.7.2</ecNumber>
        </recommendedName>
        <alternativeName>
            <fullName evidence="15">FAD pyrophosphorylase</fullName>
        </alternativeName>
        <alternativeName>
            <fullName evidence="15">FAD synthase</fullName>
        </alternativeName>
    </domain>
</protein>
<feature type="domain" description="Riboflavin kinase" evidence="16">
    <location>
        <begin position="183"/>
        <end position="308"/>
    </location>
</feature>
<dbReference type="EC" id="2.7.7.2" evidence="15"/>
<evidence type="ECO:0000256" key="1">
    <source>
        <dbReference type="ARBA" id="ARBA00002121"/>
    </source>
</evidence>
<dbReference type="Pfam" id="PF06574">
    <property type="entry name" value="FAD_syn"/>
    <property type="match status" value="1"/>
</dbReference>
<dbReference type="NCBIfam" id="TIGR00083">
    <property type="entry name" value="ribF"/>
    <property type="match status" value="1"/>
</dbReference>
<keyword evidence="9 15" id="KW-0418">Kinase</keyword>
<dbReference type="GO" id="GO:0009231">
    <property type="term" value="P:riboflavin biosynthetic process"/>
    <property type="evidence" value="ECO:0007669"/>
    <property type="project" value="InterPro"/>
</dbReference>
<dbReference type="PIRSF" id="PIRSF004491">
    <property type="entry name" value="FAD_Synth"/>
    <property type="match status" value="1"/>
</dbReference>
<dbReference type="Gene3D" id="3.40.50.620">
    <property type="entry name" value="HUPs"/>
    <property type="match status" value="1"/>
</dbReference>
<dbReference type="SUPFAM" id="SSF82114">
    <property type="entry name" value="Riboflavin kinase-like"/>
    <property type="match status" value="1"/>
</dbReference>
<evidence type="ECO:0000259" key="16">
    <source>
        <dbReference type="SMART" id="SM00904"/>
    </source>
</evidence>
<evidence type="ECO:0000256" key="7">
    <source>
        <dbReference type="ARBA" id="ARBA00022695"/>
    </source>
</evidence>
<evidence type="ECO:0000313" key="18">
    <source>
        <dbReference type="Proteomes" id="UP000622580"/>
    </source>
</evidence>
<comment type="pathway">
    <text evidence="3 15">Cofactor biosynthesis; FMN biosynthesis; FMN from riboflavin (ATP route): step 1/1.</text>
</comment>
<sequence>MRIVHDWKGLADSDRGAAVALGNFDGVHRGHQQVIALAAKAAGELKAPLGVVSFEPHPRRIFQPEAPSFRLMQPDQQARALADLGVDIFYVLPFNPGLAEMADREFAVEVLHEGLGVRDVAVGFDISFGKGRTGSPESMARYGVELGFGVSVAEAVGEGNAKFSSTAVREALRDGHPEIAARVLGRPFAIEGMVEHGRQLGRTLGFPTANVDLRDYVLPRFGVYATRTRLPDGREIAGVANIGVNPTIDGEIAPRLEVWLFDFDEDIYDQVIETDLVAFLRDEAKFDGLDPMVAQIHADAARARTLLLPEL</sequence>
<evidence type="ECO:0000256" key="9">
    <source>
        <dbReference type="ARBA" id="ARBA00022777"/>
    </source>
</evidence>
<dbReference type="GO" id="GO:0005524">
    <property type="term" value="F:ATP binding"/>
    <property type="evidence" value="ECO:0007669"/>
    <property type="project" value="UniProtKB-UniRule"/>
</dbReference>
<dbReference type="InterPro" id="IPR023468">
    <property type="entry name" value="Riboflavin_kinase"/>
</dbReference>
<reference evidence="17" key="1">
    <citation type="submission" date="2021-04" db="EMBL/GenBank/DDBJ databases">
        <title>Draft genome assembly of strain Phenylobacterium sp. 20VBR1 using MiniION and Illumina platforms.</title>
        <authorList>
            <person name="Thomas F.A."/>
            <person name="Krishnan K.P."/>
            <person name="Sinha R.K."/>
        </authorList>
    </citation>
    <scope>NUCLEOTIDE SEQUENCE</scope>
    <source>
        <strain evidence="17">20VBR1</strain>
    </source>
</reference>
<evidence type="ECO:0000256" key="11">
    <source>
        <dbReference type="ARBA" id="ARBA00022840"/>
    </source>
</evidence>
<dbReference type="InterPro" id="IPR015865">
    <property type="entry name" value="Riboflavin_kinase_bac/euk"/>
</dbReference>
<evidence type="ECO:0000256" key="10">
    <source>
        <dbReference type="ARBA" id="ARBA00022827"/>
    </source>
</evidence>
<dbReference type="FunFam" id="3.40.50.620:FF:000021">
    <property type="entry name" value="Riboflavin biosynthesis protein"/>
    <property type="match status" value="1"/>
</dbReference>
<name>A0A941HX24_9CAUL</name>
<dbReference type="InterPro" id="IPR015864">
    <property type="entry name" value="FAD_synthase"/>
</dbReference>
<evidence type="ECO:0000256" key="3">
    <source>
        <dbReference type="ARBA" id="ARBA00005201"/>
    </source>
</evidence>
<dbReference type="GO" id="GO:0003919">
    <property type="term" value="F:FMN adenylyltransferase activity"/>
    <property type="evidence" value="ECO:0007669"/>
    <property type="project" value="UniProtKB-UniRule"/>
</dbReference>
<evidence type="ECO:0000256" key="12">
    <source>
        <dbReference type="ARBA" id="ARBA00023268"/>
    </source>
</evidence>
<accession>A0A941HX24</accession>
<dbReference type="Gene3D" id="2.40.30.30">
    <property type="entry name" value="Riboflavin kinase-like"/>
    <property type="match status" value="1"/>
</dbReference>
<evidence type="ECO:0000256" key="4">
    <source>
        <dbReference type="ARBA" id="ARBA00022630"/>
    </source>
</evidence>
<evidence type="ECO:0000256" key="8">
    <source>
        <dbReference type="ARBA" id="ARBA00022741"/>
    </source>
</evidence>
<keyword evidence="11 15" id="KW-0067">ATP-binding</keyword>
<evidence type="ECO:0000313" key="17">
    <source>
        <dbReference type="EMBL" id="MBR7621559.1"/>
    </source>
</evidence>
<dbReference type="GO" id="GO:0009398">
    <property type="term" value="P:FMN biosynthetic process"/>
    <property type="evidence" value="ECO:0007669"/>
    <property type="project" value="UniProtKB-UniRule"/>
</dbReference>
<dbReference type="InterPro" id="IPR023465">
    <property type="entry name" value="Riboflavin_kinase_dom_sf"/>
</dbReference>
<comment type="caution">
    <text evidence="17">The sequence shown here is derived from an EMBL/GenBank/DDBJ whole genome shotgun (WGS) entry which is preliminary data.</text>
</comment>
<keyword evidence="12" id="KW-0511">Multifunctional enzyme</keyword>
<gene>
    <name evidence="17" type="ORF">JKL49_19360</name>
</gene>
<keyword evidence="7 15" id="KW-0548">Nucleotidyltransferase</keyword>
<dbReference type="Proteomes" id="UP000622580">
    <property type="component" value="Unassembled WGS sequence"/>
</dbReference>
<keyword evidence="10 15" id="KW-0274">FAD</keyword>
<comment type="function">
    <text evidence="1">Catalyzes the phosphorylation of riboflavin to FMN followed by the adenylation of FMN to FAD.</text>
</comment>
<dbReference type="Pfam" id="PF01687">
    <property type="entry name" value="Flavokinase"/>
    <property type="match status" value="1"/>
</dbReference>
<dbReference type="EMBL" id="JAGSGD010000002">
    <property type="protein sequence ID" value="MBR7621559.1"/>
    <property type="molecule type" value="Genomic_DNA"/>
</dbReference>
<dbReference type="SUPFAM" id="SSF52374">
    <property type="entry name" value="Nucleotidylyl transferase"/>
    <property type="match status" value="1"/>
</dbReference>
<dbReference type="EC" id="2.7.1.26" evidence="15"/>
<dbReference type="GO" id="GO:0008531">
    <property type="term" value="F:riboflavin kinase activity"/>
    <property type="evidence" value="ECO:0007669"/>
    <property type="project" value="UniProtKB-UniRule"/>
</dbReference>
<dbReference type="CDD" id="cd02064">
    <property type="entry name" value="FAD_synthetase_N"/>
    <property type="match status" value="1"/>
</dbReference>
<proteinExistence type="inferred from homology"/>
<dbReference type="SMART" id="SM00904">
    <property type="entry name" value="Flavokinase"/>
    <property type="match status" value="1"/>
</dbReference>
<evidence type="ECO:0000256" key="15">
    <source>
        <dbReference type="PIRNR" id="PIRNR004491"/>
    </source>
</evidence>